<dbReference type="SUPFAM" id="SSF53756">
    <property type="entry name" value="UDP-Glycosyltransferase/glycogen phosphorylase"/>
    <property type="match status" value="1"/>
</dbReference>
<dbReference type="Gene3D" id="3.40.50.2000">
    <property type="entry name" value="Glycogen Phosphorylase B"/>
    <property type="match status" value="2"/>
</dbReference>
<proteinExistence type="predicted"/>
<dbReference type="RefSeq" id="WP_132129052.1">
    <property type="nucleotide sequence ID" value="NZ_CP042432.1"/>
</dbReference>
<evidence type="ECO:0000259" key="2">
    <source>
        <dbReference type="Pfam" id="PF13439"/>
    </source>
</evidence>
<dbReference type="EMBL" id="SMAD01000005">
    <property type="protein sequence ID" value="TCS87254.1"/>
    <property type="molecule type" value="Genomic_DNA"/>
</dbReference>
<dbReference type="CDD" id="cd03800">
    <property type="entry name" value="GT4_sucrose_synthase"/>
    <property type="match status" value="1"/>
</dbReference>
<dbReference type="GO" id="GO:0016758">
    <property type="term" value="F:hexosyltransferase activity"/>
    <property type="evidence" value="ECO:0007669"/>
    <property type="project" value="TreeGrafter"/>
</dbReference>
<dbReference type="OrthoDB" id="9810929at2"/>
<feature type="domain" description="Glycosyltransferase subfamily 4-like N-terminal" evidence="2">
    <location>
        <begin position="24"/>
        <end position="201"/>
    </location>
</feature>
<dbReference type="PANTHER" id="PTHR45947:SF3">
    <property type="entry name" value="SULFOQUINOVOSYL TRANSFERASE SQD2"/>
    <property type="match status" value="1"/>
</dbReference>
<keyword evidence="4" id="KW-1185">Reference proteome</keyword>
<accession>A0A4R3KRF1</accession>
<name>A0A4R3KRF1_9SPHI</name>
<dbReference type="InterPro" id="IPR028098">
    <property type="entry name" value="Glyco_trans_4-like_N"/>
</dbReference>
<sequence length="433" mass="48794">MKRKIAFISEHASPLALLGGIDSGGQNIYVDRVARHLSKMGYEVDIYTRWDDPAKERIVRYLPGVRVIHVPAGPRRFIPKENLFELMEGFAANMVSAIKAEGLQYDLAHVHFWMSGYVALRLKQLLSLPFIITFHALGKVRRMFQGSADGFPDSRFAVEEEIVREADGIIAECPQDKEDLMILYYADEEKIKVIPCGFDPSEFHPMNKKACKLKLGLDPDEKIILQLGRMVPRKGVENVIRSLGMLLRKREIKVRLLVVGGESYTPDPVTTPEIGRLQQIAEAENVMGNVTFTGRRDRKHLKYFYNAADIFVSTPWYEPFGITPLEAMACGVPVIGANVGGIKYSVSHTRTGFLVPAHEPEILCQRMLEILSSEELAKELGYGGITRVNNSFTWEIVTKSVSRFYQEIAGETNRQKLPQKEADPINVADELIL</sequence>
<dbReference type="AlphaFoldDB" id="A0A4R3KRF1"/>
<evidence type="ECO:0000313" key="4">
    <source>
        <dbReference type="Proteomes" id="UP000295807"/>
    </source>
</evidence>
<comment type="caution">
    <text evidence="3">The sequence shown here is derived from an EMBL/GenBank/DDBJ whole genome shotgun (WGS) entry which is preliminary data.</text>
</comment>
<evidence type="ECO:0008006" key="5">
    <source>
        <dbReference type="Google" id="ProtNLM"/>
    </source>
</evidence>
<reference evidence="3 4" key="1">
    <citation type="submission" date="2019-03" db="EMBL/GenBank/DDBJ databases">
        <title>Genomic Encyclopedia of Type Strains, Phase IV (KMG-IV): sequencing the most valuable type-strain genomes for metagenomic binning, comparative biology and taxonomic classification.</title>
        <authorList>
            <person name="Goeker M."/>
        </authorList>
    </citation>
    <scope>NUCLEOTIDE SEQUENCE [LARGE SCALE GENOMIC DNA]</scope>
    <source>
        <strain evidence="3 4">DSM 21100</strain>
    </source>
</reference>
<dbReference type="Pfam" id="PF13439">
    <property type="entry name" value="Glyco_transf_4"/>
    <property type="match status" value="1"/>
</dbReference>
<dbReference type="Pfam" id="PF00534">
    <property type="entry name" value="Glycos_transf_1"/>
    <property type="match status" value="1"/>
</dbReference>
<dbReference type="Proteomes" id="UP000295807">
    <property type="component" value="Unassembled WGS sequence"/>
</dbReference>
<protein>
    <recommendedName>
        <fullName evidence="5">Glycosyltransferase involved in cell wall biosynthesis</fullName>
    </recommendedName>
</protein>
<evidence type="ECO:0000313" key="3">
    <source>
        <dbReference type="EMBL" id="TCS87254.1"/>
    </source>
</evidence>
<organism evidence="3 4">
    <name type="scientific">Anseongella ginsenosidimutans</name>
    <dbReference type="NCBI Taxonomy" id="496056"/>
    <lineage>
        <taxon>Bacteria</taxon>
        <taxon>Pseudomonadati</taxon>
        <taxon>Bacteroidota</taxon>
        <taxon>Sphingobacteriia</taxon>
        <taxon>Sphingobacteriales</taxon>
        <taxon>Sphingobacteriaceae</taxon>
        <taxon>Anseongella</taxon>
    </lineage>
</organism>
<feature type="domain" description="Glycosyl transferase family 1" evidence="1">
    <location>
        <begin position="214"/>
        <end position="384"/>
    </location>
</feature>
<dbReference type="PANTHER" id="PTHR45947">
    <property type="entry name" value="SULFOQUINOVOSYL TRANSFERASE SQD2"/>
    <property type="match status" value="1"/>
</dbReference>
<dbReference type="InterPro" id="IPR050194">
    <property type="entry name" value="Glycosyltransferase_grp1"/>
</dbReference>
<dbReference type="InterPro" id="IPR001296">
    <property type="entry name" value="Glyco_trans_1"/>
</dbReference>
<gene>
    <name evidence="3" type="ORF">EDD80_10567</name>
</gene>
<evidence type="ECO:0000259" key="1">
    <source>
        <dbReference type="Pfam" id="PF00534"/>
    </source>
</evidence>